<feature type="transmembrane region" description="Helical" evidence="1">
    <location>
        <begin position="16"/>
        <end position="38"/>
    </location>
</feature>
<feature type="transmembrane region" description="Helical" evidence="1">
    <location>
        <begin position="50"/>
        <end position="71"/>
    </location>
</feature>
<evidence type="ECO:0000256" key="1">
    <source>
        <dbReference type="SAM" id="Phobius"/>
    </source>
</evidence>
<keyword evidence="1" id="KW-1133">Transmembrane helix</keyword>
<protein>
    <submittedName>
        <fullName evidence="2">Uncharacterized protein</fullName>
    </submittedName>
</protein>
<comment type="caution">
    <text evidence="2">The sequence shown here is derived from an EMBL/GenBank/DDBJ whole genome shotgun (WGS) entry which is preliminary data.</text>
</comment>
<dbReference type="Proteomes" id="UP001190700">
    <property type="component" value="Unassembled WGS sequence"/>
</dbReference>
<keyword evidence="3" id="KW-1185">Reference proteome</keyword>
<dbReference type="AlphaFoldDB" id="A0AAE0L519"/>
<keyword evidence="1" id="KW-0812">Transmembrane</keyword>
<name>A0AAE0L519_9CHLO</name>
<organism evidence="2 3">
    <name type="scientific">Cymbomonas tetramitiformis</name>
    <dbReference type="NCBI Taxonomy" id="36881"/>
    <lineage>
        <taxon>Eukaryota</taxon>
        <taxon>Viridiplantae</taxon>
        <taxon>Chlorophyta</taxon>
        <taxon>Pyramimonadophyceae</taxon>
        <taxon>Pyramimonadales</taxon>
        <taxon>Pyramimonadaceae</taxon>
        <taxon>Cymbomonas</taxon>
    </lineage>
</organism>
<evidence type="ECO:0000313" key="2">
    <source>
        <dbReference type="EMBL" id="KAK3272000.1"/>
    </source>
</evidence>
<gene>
    <name evidence="2" type="ORF">CYMTET_19678</name>
</gene>
<reference evidence="2 3" key="1">
    <citation type="journal article" date="2015" name="Genome Biol. Evol.">
        <title>Comparative Genomics of a Bacterivorous Green Alga Reveals Evolutionary Causalities and Consequences of Phago-Mixotrophic Mode of Nutrition.</title>
        <authorList>
            <person name="Burns J.A."/>
            <person name="Paasch A."/>
            <person name="Narechania A."/>
            <person name="Kim E."/>
        </authorList>
    </citation>
    <scope>NUCLEOTIDE SEQUENCE [LARGE SCALE GENOMIC DNA]</scope>
    <source>
        <strain evidence="2 3">PLY_AMNH</strain>
    </source>
</reference>
<evidence type="ECO:0000313" key="3">
    <source>
        <dbReference type="Proteomes" id="UP001190700"/>
    </source>
</evidence>
<keyword evidence="1" id="KW-0472">Membrane</keyword>
<sequence length="113" mass="11931">MLNGATVKNMPKLERLPAVGTLAGGCGWSLVYGLGKGMAKRRGLNEEDPAVQVVLAGGATIVQMAIIYYIGGTAPASSLPMLYENVNCVAGNHASEAFFKLATLKLKTLKKHR</sequence>
<proteinExistence type="predicted"/>
<dbReference type="EMBL" id="LGRX02009221">
    <property type="protein sequence ID" value="KAK3272000.1"/>
    <property type="molecule type" value="Genomic_DNA"/>
</dbReference>
<accession>A0AAE0L519</accession>